<keyword evidence="3" id="KW-1185">Reference proteome</keyword>
<feature type="non-terminal residue" evidence="2">
    <location>
        <position position="1"/>
    </location>
</feature>
<sequence>EKLEKAYKKELVLMDAKYRQIAFNKLHESKKKALLENAKLNEELVMQSIGQQNLKERMIVEDQELRSNQETTMLLKEKESDCSHRVARLRRSAYAYDARMADMDVTVAQLGSEEDDWQMKLDSFPMSLGDMNREVTKLTADAKMYDGYMLKWKGRFVNIHSLVAQEKQRKLDAGQTSRIMTQQLPDERPDEFQGELTPEASTAWTLEMASRLQAESEVGSSEFEAKWNALVEAWAVEDGDDAVYFPGDTRPNTGADMDWANAESSIFTGAGAASLAAGPDKFNSLFANSMTASMSVPELSVPALPAATGAMTMTKDKSAPNLQPPSKGKGKVKGQKAGGRSSPNAGGVPNLIGGGAADSDEETPRPVLPMLVRNNKRSILDDDREEMAAIAEARRKEAELAEKQRQIVEGEISVDEVEAMELADSLGGGGEEGEDERGGEEKEQEHKKKSKDGSESARTVDSVRDWLENFRVSKRLDIAGSTGFKKPPQKKIGMISSMRSATPGGTQKKIVGEAPRKRLAATLQEYKKSSNNNTFRKQMLLDLSEKNALARKMEGEVMRKREAEAKSGKAVDVVQVLSGGGLW</sequence>
<accession>A0ABQ6MMG3</accession>
<evidence type="ECO:0000313" key="2">
    <source>
        <dbReference type="EMBL" id="GMI28568.1"/>
    </source>
</evidence>
<feature type="compositionally biased region" description="Basic and acidic residues" evidence="1">
    <location>
        <begin position="439"/>
        <end position="455"/>
    </location>
</feature>
<protein>
    <submittedName>
        <fullName evidence="2">Uncharacterized protein</fullName>
    </submittedName>
</protein>
<reference evidence="2 3" key="1">
    <citation type="journal article" date="2023" name="Commun. Biol.">
        <title>Genome analysis of Parmales, the sister group of diatoms, reveals the evolutionary specialization of diatoms from phago-mixotrophs to photoautotrophs.</title>
        <authorList>
            <person name="Ban H."/>
            <person name="Sato S."/>
            <person name="Yoshikawa S."/>
            <person name="Yamada K."/>
            <person name="Nakamura Y."/>
            <person name="Ichinomiya M."/>
            <person name="Sato N."/>
            <person name="Blanc-Mathieu R."/>
            <person name="Endo H."/>
            <person name="Kuwata A."/>
            <person name="Ogata H."/>
        </authorList>
    </citation>
    <scope>NUCLEOTIDE SEQUENCE [LARGE SCALE GENOMIC DNA]</scope>
</reference>
<organism evidence="2 3">
    <name type="scientific">Tetraparma gracilis</name>
    <dbReference type="NCBI Taxonomy" id="2962635"/>
    <lineage>
        <taxon>Eukaryota</taxon>
        <taxon>Sar</taxon>
        <taxon>Stramenopiles</taxon>
        <taxon>Ochrophyta</taxon>
        <taxon>Bolidophyceae</taxon>
        <taxon>Parmales</taxon>
        <taxon>Triparmaceae</taxon>
        <taxon>Tetraparma</taxon>
    </lineage>
</organism>
<comment type="caution">
    <text evidence="2">The sequence shown here is derived from an EMBL/GenBank/DDBJ whole genome shotgun (WGS) entry which is preliminary data.</text>
</comment>
<name>A0ABQ6MMG3_9STRA</name>
<proteinExistence type="predicted"/>
<evidence type="ECO:0000313" key="3">
    <source>
        <dbReference type="Proteomes" id="UP001165060"/>
    </source>
</evidence>
<dbReference type="Proteomes" id="UP001165060">
    <property type="component" value="Unassembled WGS sequence"/>
</dbReference>
<evidence type="ECO:0000256" key="1">
    <source>
        <dbReference type="SAM" id="MobiDB-lite"/>
    </source>
</evidence>
<feature type="region of interest" description="Disordered" evidence="1">
    <location>
        <begin position="424"/>
        <end position="460"/>
    </location>
</feature>
<feature type="region of interest" description="Disordered" evidence="1">
    <location>
        <begin position="313"/>
        <end position="367"/>
    </location>
</feature>
<gene>
    <name evidence="2" type="ORF">TeGR_g1863</name>
</gene>
<dbReference type="EMBL" id="BRYB01001559">
    <property type="protein sequence ID" value="GMI28568.1"/>
    <property type="molecule type" value="Genomic_DNA"/>
</dbReference>